<evidence type="ECO:0000313" key="3">
    <source>
        <dbReference type="EnsemblFungi" id="CEF77535"/>
    </source>
</evidence>
<dbReference type="KEGG" id="fgr:FGSG_12564"/>
<keyword evidence="1" id="KW-1133">Transmembrane helix</keyword>
<evidence type="ECO:0000313" key="4">
    <source>
        <dbReference type="Proteomes" id="UP000070720"/>
    </source>
</evidence>
<name>I1S6U1_GIBZE</name>
<reference evidence="2 4" key="4">
    <citation type="journal article" date="2015" name="BMC Genomics">
        <title>The completed genome sequence of the pathogenic ascomycete fungus Fusarium graminearum.</title>
        <authorList>
            <person name="King R."/>
            <person name="Urban M."/>
            <person name="Hammond-Kosack M.C."/>
            <person name="Hassani-Pak K."/>
            <person name="Hammond-Kosack K.E."/>
        </authorList>
    </citation>
    <scope>NUCLEOTIDE SEQUENCE [LARGE SCALE GENOMIC DNA]</scope>
    <source>
        <strain evidence="4">ATCC MYA-4620 / CBS 123657 / FGSC 9075 / NRRL 31084 / PH-1</strain>
        <strain evidence="2">PH-1</strain>
    </source>
</reference>
<dbReference type="AlphaFoldDB" id="I1S6U1"/>
<gene>
    <name evidence="2" type="ORF">FGRAMPH1_01T11463</name>
</gene>
<keyword evidence="1" id="KW-0472">Membrane</keyword>
<dbReference type="EMBL" id="HG970333">
    <property type="protein sequence ID" value="CEF77535.1"/>
    <property type="molecule type" value="Genomic_DNA"/>
</dbReference>
<keyword evidence="1" id="KW-0812">Transmembrane</keyword>
<dbReference type="RefSeq" id="XP_011322953.1">
    <property type="nucleotide sequence ID" value="XM_011324651.1"/>
</dbReference>
<dbReference type="Proteomes" id="UP000070720">
    <property type="component" value="Chromosome 2"/>
</dbReference>
<evidence type="ECO:0000256" key="1">
    <source>
        <dbReference type="SAM" id="Phobius"/>
    </source>
</evidence>
<dbReference type="EnsemblFungi" id="CEF77535">
    <property type="protein sequence ID" value="CEF77535"/>
    <property type="gene ID" value="FGRRES_12564"/>
</dbReference>
<proteinExistence type="predicted"/>
<sequence length="99" mass="10623">MRDLGNIWGAIHALKSLLGIIDNLVLDVAKSLTVKTLGIVEDLTTAVVEALDQLTIIWIIVKLYNIVAGDELSIIDLILLVTVALVALLYMVATGTTPI</sequence>
<dbReference type="HOGENOM" id="CLU_2320592_0_0_1"/>
<reference evidence="3 4" key="1">
    <citation type="journal article" date="2007" name="Science">
        <title>The Fusarium graminearum genome reveals a link between localized polymorphism and pathogen specialization.</title>
        <authorList>
            <person name="Cuomo C.A."/>
            <person name="Gueldener U."/>
            <person name="Xu J.-R."/>
            <person name="Trail F."/>
            <person name="Turgeon B.G."/>
            <person name="Di Pietro A."/>
            <person name="Walton J.D."/>
            <person name="Ma L.-J."/>
            <person name="Baker S.E."/>
            <person name="Rep M."/>
            <person name="Adam G."/>
            <person name="Antoniw J."/>
            <person name="Baldwin T."/>
            <person name="Calvo S.E."/>
            <person name="Chang Y.-L."/>
            <person name="DeCaprio D."/>
            <person name="Gale L.R."/>
            <person name="Gnerre S."/>
            <person name="Goswami R.S."/>
            <person name="Hammond-Kosack K."/>
            <person name="Harris L.J."/>
            <person name="Hilburn K."/>
            <person name="Kennell J.C."/>
            <person name="Kroken S."/>
            <person name="Magnuson J.K."/>
            <person name="Mannhaupt G."/>
            <person name="Mauceli E.W."/>
            <person name="Mewes H.-W."/>
            <person name="Mitterbauer R."/>
            <person name="Muehlbauer G."/>
            <person name="Muensterkoetter M."/>
            <person name="Nelson D."/>
            <person name="O'Donnell K."/>
            <person name="Ouellet T."/>
            <person name="Qi W."/>
            <person name="Quesneville H."/>
            <person name="Roncero M.I.G."/>
            <person name="Seong K.-Y."/>
            <person name="Tetko I.V."/>
            <person name="Urban M."/>
            <person name="Waalwijk C."/>
            <person name="Ward T.J."/>
            <person name="Yao J."/>
            <person name="Birren B.W."/>
            <person name="Kistler H.C."/>
        </authorList>
    </citation>
    <scope>NUCLEOTIDE SEQUENCE [LARGE SCALE GENOMIC DNA]</scope>
    <source>
        <strain evidence="4">ATCC MYA-4620 / CBS 123657 / FGSC 9075 / NRRL 31084 / PH-1</strain>
        <strain evidence="3">PH-1 / ATCC MYA-4620 / FGSC 9075 / NRRL 31084</strain>
    </source>
</reference>
<evidence type="ECO:0000313" key="2">
    <source>
        <dbReference type="EMBL" id="CEF77535.1"/>
    </source>
</evidence>
<organism evidence="2 4">
    <name type="scientific">Gibberella zeae (strain ATCC MYA-4620 / CBS 123657 / FGSC 9075 / NRRL 31084 / PH-1)</name>
    <name type="common">Wheat head blight fungus</name>
    <name type="synonym">Fusarium graminearum</name>
    <dbReference type="NCBI Taxonomy" id="229533"/>
    <lineage>
        <taxon>Eukaryota</taxon>
        <taxon>Fungi</taxon>
        <taxon>Dikarya</taxon>
        <taxon>Ascomycota</taxon>
        <taxon>Pezizomycotina</taxon>
        <taxon>Sordariomycetes</taxon>
        <taxon>Hypocreomycetidae</taxon>
        <taxon>Hypocreales</taxon>
        <taxon>Nectriaceae</taxon>
        <taxon>Fusarium</taxon>
    </lineage>
</organism>
<feature type="transmembrane region" description="Helical" evidence="1">
    <location>
        <begin position="72"/>
        <end position="93"/>
    </location>
</feature>
<dbReference type="InParanoid" id="I1S6U1"/>
<reference evidence="3" key="5">
    <citation type="submission" date="2017-01" db="UniProtKB">
        <authorList>
            <consortium name="EnsemblFungi"/>
        </authorList>
    </citation>
    <scope>IDENTIFICATION</scope>
    <source>
        <strain evidence="3">PH-1 / ATCC MYA-4620 / FGSC 9075 / NRRL 31084</strain>
    </source>
</reference>
<dbReference type="VEuPathDB" id="FungiDB:FGRAMPH1_01G11463"/>
<keyword evidence="4" id="KW-1185">Reference proteome</keyword>
<reference evidence="3 4" key="2">
    <citation type="journal article" date="2010" name="Nature">
        <title>Comparative genomics reveals mobile pathogenicity chromosomes in Fusarium.</title>
        <authorList>
            <person name="Ma L.J."/>
            <person name="van der Does H.C."/>
            <person name="Borkovich K.A."/>
            <person name="Coleman J.J."/>
            <person name="Daboussi M.J."/>
            <person name="Di Pietro A."/>
            <person name="Dufresne M."/>
            <person name="Freitag M."/>
            <person name="Grabherr M."/>
            <person name="Henrissat B."/>
            <person name="Houterman P.M."/>
            <person name="Kang S."/>
            <person name="Shim W.B."/>
            <person name="Woloshuk C."/>
            <person name="Xie X."/>
            <person name="Xu J.R."/>
            <person name="Antoniw J."/>
            <person name="Baker S.E."/>
            <person name="Bluhm B.H."/>
            <person name="Breakspear A."/>
            <person name="Brown D.W."/>
            <person name="Butchko R.A."/>
            <person name="Chapman S."/>
            <person name="Coulson R."/>
            <person name="Coutinho P.M."/>
            <person name="Danchin E.G."/>
            <person name="Diener A."/>
            <person name="Gale L.R."/>
            <person name="Gardiner D.M."/>
            <person name="Goff S."/>
            <person name="Hammond-Kosack K.E."/>
            <person name="Hilburn K."/>
            <person name="Hua-Van A."/>
            <person name="Jonkers W."/>
            <person name="Kazan K."/>
            <person name="Kodira C.D."/>
            <person name="Koehrsen M."/>
            <person name="Kumar L."/>
            <person name="Lee Y.H."/>
            <person name="Li L."/>
            <person name="Manners J.M."/>
            <person name="Miranda-Saavedra D."/>
            <person name="Mukherjee M."/>
            <person name="Park G."/>
            <person name="Park J."/>
            <person name="Park S.Y."/>
            <person name="Proctor R.H."/>
            <person name="Regev A."/>
            <person name="Ruiz-Roldan M.C."/>
            <person name="Sain D."/>
            <person name="Sakthikumar S."/>
            <person name="Sykes S."/>
            <person name="Schwartz D.C."/>
            <person name="Turgeon B.G."/>
            <person name="Wapinski I."/>
            <person name="Yoder O."/>
            <person name="Young S."/>
            <person name="Zeng Q."/>
            <person name="Zhou S."/>
            <person name="Galagan J."/>
            <person name="Cuomo C.A."/>
            <person name="Kistler H.C."/>
            <person name="Rep M."/>
        </authorList>
    </citation>
    <scope>GENOME REANNOTATION</scope>
    <source>
        <strain evidence="4">ATCC MYA-4620 / CBS 123657 / FGSC 9075 / NRRL 31084 / PH-1</strain>
        <strain evidence="3">PH-1 / ATCC MYA-4620 / FGSC 9075 / NRRL 31084</strain>
    </source>
</reference>
<protein>
    <submittedName>
        <fullName evidence="2">Chromosome 2, complete genome</fullName>
    </submittedName>
</protein>
<reference key="3">
    <citation type="submission" date="2014-02" db="EMBL/GenBank/DDBJ databases">
        <title>A revised Fusarium graminearum genomic reference sequence using whole shotgun re-sequencing.</title>
        <authorList>
            <person name="King R."/>
            <person name="Urban M."/>
            <person name="Hassani-Pak K."/>
            <person name="Hammond-Kosack K."/>
        </authorList>
    </citation>
    <scope>NUCLEOTIDE SEQUENCE</scope>
    <source>
        <strain>PH-1</strain>
    </source>
</reference>
<accession>I1S6U1</accession>